<comment type="subunit">
    <text evidence="6">The complex is composed of six subunits: RnfA, RnfB, RnfC, RnfD, RnfE and RnfG.</text>
</comment>
<evidence type="ECO:0000256" key="1">
    <source>
        <dbReference type="ARBA" id="ARBA00022448"/>
    </source>
</evidence>
<feature type="modified residue" description="FMN phosphoryl threonine" evidence="6">
    <location>
        <position position="163"/>
    </location>
</feature>
<organism evidence="8 9">
    <name type="scientific">Clostridium tarantellae</name>
    <dbReference type="NCBI Taxonomy" id="39493"/>
    <lineage>
        <taxon>Bacteria</taxon>
        <taxon>Bacillati</taxon>
        <taxon>Bacillota</taxon>
        <taxon>Clostridia</taxon>
        <taxon>Eubacteriales</taxon>
        <taxon>Clostridiaceae</taxon>
        <taxon>Clostridium</taxon>
    </lineage>
</organism>
<evidence type="ECO:0000313" key="9">
    <source>
        <dbReference type="Proteomes" id="UP000430345"/>
    </source>
</evidence>
<dbReference type="AlphaFoldDB" id="A0A6I1MVG4"/>
<dbReference type="InterPro" id="IPR007329">
    <property type="entry name" value="FMN-bd"/>
</dbReference>
<comment type="caution">
    <text evidence="8">The sequence shown here is derived from an EMBL/GenBank/DDBJ whole genome shotgun (WGS) entry which is preliminary data.</text>
</comment>
<dbReference type="Pfam" id="PF04205">
    <property type="entry name" value="FMN_bind"/>
    <property type="match status" value="1"/>
</dbReference>
<keyword evidence="1 6" id="KW-0813">Transport</keyword>
<comment type="subcellular location">
    <subcellularLocation>
        <location evidence="6">Cell membrane</location>
        <topology evidence="6">Single-pass membrane protein</topology>
    </subcellularLocation>
</comment>
<dbReference type="Proteomes" id="UP000430345">
    <property type="component" value="Unassembled WGS sequence"/>
</dbReference>
<keyword evidence="4 6" id="KW-0288">FMN</keyword>
<evidence type="ECO:0000259" key="7">
    <source>
        <dbReference type="SMART" id="SM00900"/>
    </source>
</evidence>
<dbReference type="PANTHER" id="PTHR36118">
    <property type="entry name" value="ION-TRANSLOCATING OXIDOREDUCTASE COMPLEX SUBUNIT G"/>
    <property type="match status" value="1"/>
</dbReference>
<evidence type="ECO:0000256" key="5">
    <source>
        <dbReference type="ARBA" id="ARBA00022982"/>
    </source>
</evidence>
<dbReference type="EMBL" id="WHJC01000164">
    <property type="protein sequence ID" value="MPQ44179.1"/>
    <property type="molecule type" value="Genomic_DNA"/>
</dbReference>
<keyword evidence="3 6" id="KW-0285">Flavoprotein</keyword>
<dbReference type="GO" id="GO:0022900">
    <property type="term" value="P:electron transport chain"/>
    <property type="evidence" value="ECO:0007669"/>
    <property type="project" value="UniProtKB-UniRule"/>
</dbReference>
<keyword evidence="9" id="KW-1185">Reference proteome</keyword>
<dbReference type="GO" id="GO:0005886">
    <property type="term" value="C:plasma membrane"/>
    <property type="evidence" value="ECO:0007669"/>
    <property type="project" value="UniProtKB-SubCell"/>
</dbReference>
<keyword evidence="6" id="KW-0812">Transmembrane</keyword>
<feature type="domain" description="FMN-binding" evidence="7">
    <location>
        <begin position="90"/>
        <end position="180"/>
    </location>
</feature>
<dbReference type="HAMAP" id="MF_00479">
    <property type="entry name" value="RsxG_RnfG"/>
    <property type="match status" value="1"/>
</dbReference>
<dbReference type="RefSeq" id="WP_152890432.1">
    <property type="nucleotide sequence ID" value="NZ_WHJC01000164.1"/>
</dbReference>
<evidence type="ECO:0000313" key="8">
    <source>
        <dbReference type="EMBL" id="MPQ44179.1"/>
    </source>
</evidence>
<keyword evidence="6" id="KW-0472">Membrane</keyword>
<comment type="function">
    <text evidence="6">Part of a membrane-bound complex that couples electron transfer with translocation of ions across the membrane.</text>
</comment>
<evidence type="ECO:0000256" key="6">
    <source>
        <dbReference type="HAMAP-Rule" id="MF_00479"/>
    </source>
</evidence>
<dbReference type="OrthoDB" id="9794010at2"/>
<dbReference type="PIRSF" id="PIRSF006091">
    <property type="entry name" value="E_trnsport_RnfG"/>
    <property type="match status" value="1"/>
</dbReference>
<keyword evidence="6" id="KW-1003">Cell membrane</keyword>
<keyword evidence="6" id="KW-1278">Translocase</keyword>
<dbReference type="InterPro" id="IPR010209">
    <property type="entry name" value="Ion_transpt_RnfG/RsxG"/>
</dbReference>
<dbReference type="GO" id="GO:0010181">
    <property type="term" value="F:FMN binding"/>
    <property type="evidence" value="ECO:0007669"/>
    <property type="project" value="InterPro"/>
</dbReference>
<proteinExistence type="inferred from homology"/>
<dbReference type="SMART" id="SM00900">
    <property type="entry name" value="FMN_bind"/>
    <property type="match status" value="1"/>
</dbReference>
<evidence type="ECO:0000256" key="4">
    <source>
        <dbReference type="ARBA" id="ARBA00022643"/>
    </source>
</evidence>
<reference evidence="8 9" key="1">
    <citation type="submission" date="2019-10" db="EMBL/GenBank/DDBJ databases">
        <title>The Genome Sequence of Clostridium tarantellae Isolated from Fish Brain.</title>
        <authorList>
            <person name="Bano L."/>
            <person name="Kiel M."/>
            <person name="Sales G."/>
            <person name="Doxey A.C."/>
            <person name="Mansfield M.J."/>
            <person name="Schiavone M."/>
            <person name="Rossetto O."/>
            <person name="Pirazzini M."/>
            <person name="Dobrindt U."/>
            <person name="Montecucco C."/>
        </authorList>
    </citation>
    <scope>NUCLEOTIDE SEQUENCE [LARGE SCALE GENOMIC DNA]</scope>
    <source>
        <strain evidence="8 9">DSM 3997</strain>
    </source>
</reference>
<gene>
    <name evidence="6" type="primary">rnfG</name>
    <name evidence="8" type="ORF">GBZ86_10435</name>
</gene>
<comment type="cofactor">
    <cofactor evidence="6">
        <name>FMN</name>
        <dbReference type="ChEBI" id="CHEBI:58210"/>
    </cofactor>
</comment>
<accession>A0A6I1MVG4</accession>
<dbReference type="GO" id="GO:0009055">
    <property type="term" value="F:electron transfer activity"/>
    <property type="evidence" value="ECO:0007669"/>
    <property type="project" value="InterPro"/>
</dbReference>
<comment type="similarity">
    <text evidence="6">Belongs to the RnfG family.</text>
</comment>
<evidence type="ECO:0000256" key="3">
    <source>
        <dbReference type="ARBA" id="ARBA00022630"/>
    </source>
</evidence>
<dbReference type="NCBIfam" id="TIGR01947">
    <property type="entry name" value="rnfG"/>
    <property type="match status" value="1"/>
</dbReference>
<evidence type="ECO:0000256" key="2">
    <source>
        <dbReference type="ARBA" id="ARBA00022553"/>
    </source>
</evidence>
<name>A0A6I1MVG4_9CLOT</name>
<keyword evidence="5 6" id="KW-0249">Electron transport</keyword>
<keyword evidence="2 6" id="KW-0597">Phosphoprotein</keyword>
<dbReference type="EC" id="7.-.-.-" evidence="6"/>
<sequence length="188" mass="20418">MKENLKLGFKLFIITAVAGLFLGIANELTKDIIVENSKLKKEDLKYILPEAESIKDYGYVATEDSIVKEVFEAIGTDEIKGYVIKVAPKGFNGSLDMVVGIEKNGAVGGIKILSQSETPGLGAKIEEENFQDKFKGLSTKDGIRIVKTIPNNNNEIQCITGATISSNAVNTGVNEAINFYKKNILGKE</sequence>
<protein>
    <recommendedName>
        <fullName evidence="6">Ion-translocating oxidoreductase complex subunit G</fullName>
        <ecNumber evidence="6">7.-.-.-</ecNumber>
    </recommendedName>
    <alternativeName>
        <fullName evidence="6">Rnf electron transport complex subunit G</fullName>
    </alternativeName>
</protein>
<keyword evidence="6" id="KW-1133">Transmembrane helix</keyword>
<dbReference type="PANTHER" id="PTHR36118:SF1">
    <property type="entry name" value="ION-TRANSLOCATING OXIDOREDUCTASE COMPLEX SUBUNIT G"/>
    <property type="match status" value="1"/>
</dbReference>